<keyword evidence="12" id="KW-1185">Reference proteome</keyword>
<feature type="transmembrane region" description="Helical" evidence="6">
    <location>
        <begin position="95"/>
        <end position="116"/>
    </location>
</feature>
<dbReference type="CDD" id="cd01948">
    <property type="entry name" value="EAL"/>
    <property type="match status" value="1"/>
</dbReference>
<keyword evidence="3 6" id="KW-0812">Transmembrane</keyword>
<dbReference type="SUPFAM" id="SSF55073">
    <property type="entry name" value="Nucleotide cyclase"/>
    <property type="match status" value="1"/>
</dbReference>
<dbReference type="Proteomes" id="UP001596425">
    <property type="component" value="Unassembled WGS sequence"/>
</dbReference>
<dbReference type="InterPro" id="IPR043128">
    <property type="entry name" value="Rev_trsase/Diguanyl_cyclase"/>
</dbReference>
<dbReference type="EMBL" id="JBHSVR010000001">
    <property type="protein sequence ID" value="MFC6634902.1"/>
    <property type="molecule type" value="Genomic_DNA"/>
</dbReference>
<feature type="transmembrane region" description="Helical" evidence="6">
    <location>
        <begin position="42"/>
        <end position="62"/>
    </location>
</feature>
<evidence type="ECO:0000259" key="8">
    <source>
        <dbReference type="PROSITE" id="PS50113"/>
    </source>
</evidence>
<evidence type="ECO:0000313" key="12">
    <source>
        <dbReference type="Proteomes" id="UP001596425"/>
    </source>
</evidence>
<dbReference type="InterPro" id="IPR000160">
    <property type="entry name" value="GGDEF_dom"/>
</dbReference>
<name>A0ABW1YQ63_9GAMM</name>
<reference evidence="12" key="1">
    <citation type="journal article" date="2019" name="Int. J. Syst. Evol. Microbiol.">
        <title>The Global Catalogue of Microorganisms (GCM) 10K type strain sequencing project: providing services to taxonomists for standard genome sequencing and annotation.</title>
        <authorList>
            <consortium name="The Broad Institute Genomics Platform"/>
            <consortium name="The Broad Institute Genome Sequencing Center for Infectious Disease"/>
            <person name="Wu L."/>
            <person name="Ma J."/>
        </authorList>
    </citation>
    <scope>NUCLEOTIDE SEQUENCE [LARGE SCALE GENOMIC DNA]</scope>
    <source>
        <strain evidence="12">CGMCC 1.13718</strain>
    </source>
</reference>
<dbReference type="InterPro" id="IPR001610">
    <property type="entry name" value="PAC"/>
</dbReference>
<evidence type="ECO:0000256" key="2">
    <source>
        <dbReference type="ARBA" id="ARBA00022475"/>
    </source>
</evidence>
<feature type="domain" description="PAC" evidence="8">
    <location>
        <begin position="385"/>
        <end position="437"/>
    </location>
</feature>
<dbReference type="NCBIfam" id="TIGR00254">
    <property type="entry name" value="GGDEF"/>
    <property type="match status" value="1"/>
</dbReference>
<sequence>MSVFLPDYRQEGRESRLRLWVSALLLAVLSTVFVVICKQLLSFNGGSAVIWLADAVAIAFLYRHRLRDWPVLIGTFFAVNVLAGLSMGFEGGVAAIYTLAGLAEVLLAAWLLQRYFPAGGYFDSLERWAGFTLITALLPPLTSASIGTAIAVVRTGLEYSAIFPAWYLADAAGILVLLPLVLNCTVDSFKALLDRALLGRLLIITTVAIVAIYLILEVALLPFVFVALPLIWVATRLPLFQTLAVIFSVILLLALKYIGIEGHANPSIAPVSGQQTGSLLMLVIFASAIPAYAMAVYTNVERNRNARIVEMESSFRAAVEQSRIGMLLISLDGFILRANQSFCHFLRYEERELIGKSIFDITFAEDHPASRALWLAFTKGKRESPQLENRYMRKDGEVVWGFLSCCLARGVDGEPLYSLVQVEDVDWRKRSESSLLETKERLQVTLSSIADAVIATDVNQRVNFMNPVAEQMTGVALQQASGQPVDTIFHITQGREGKPLANPVAECLQLGEAVRGTEGAVLHSRDGRTYDIKNSASPLKTNRSQMLGAVMVFQDVSESRQLIRQLSYKASHDDLTGLPNRDAFKRELLQAIESARENDENHALAYIDLDRFKVINDSAGHLAGDALLKKISKYLRALLRTSDSVARLGGDEFGLLFRNCSKEQAKIRCEQLIRQIVTLRFPWNERVYDVGASIGITEISVRNDRLGDLLSQADVACYSAKHASRGTVMIYEMEQSAAAEQHREIIMASAIREALDESRLTLCVQPIADTCNVGEVNHYEMLVRMVDDYGKLILPAAFIPAAERYGLMLQVDRWVVDEVLIRRAEQIYAAGFSFSLNLSAEALGDSEFQAHVIKVLEQVSIPLSRISFEITETAMVNQMESASHFVATLRRMGCKVALDDFGNGLSSFNYLKAFSIDFIKIDGSFVRQVESNFVDLIIVESIHQVAHRLGAKTIAEYVEDAATAARLRSIGVDLIQGYHIGRPQPLEKLLQAGSESTEEISSKSEILLLG</sequence>
<dbReference type="PROSITE" id="PS50883">
    <property type="entry name" value="EAL"/>
    <property type="match status" value="1"/>
</dbReference>
<dbReference type="InterPro" id="IPR052155">
    <property type="entry name" value="Biofilm_reg_signaling"/>
</dbReference>
<dbReference type="Pfam" id="PF00989">
    <property type="entry name" value="PAS"/>
    <property type="match status" value="1"/>
</dbReference>
<protein>
    <submittedName>
        <fullName evidence="11">EAL domain-containing protein</fullName>
    </submittedName>
</protein>
<dbReference type="PANTHER" id="PTHR44757">
    <property type="entry name" value="DIGUANYLATE CYCLASE DGCP"/>
    <property type="match status" value="1"/>
</dbReference>
<feature type="transmembrane region" description="Helical" evidence="6">
    <location>
        <begin position="279"/>
        <end position="297"/>
    </location>
</feature>
<feature type="transmembrane region" description="Helical" evidence="6">
    <location>
        <begin position="128"/>
        <end position="153"/>
    </location>
</feature>
<dbReference type="Pfam" id="PF00563">
    <property type="entry name" value="EAL"/>
    <property type="match status" value="1"/>
</dbReference>
<dbReference type="SMART" id="SM00091">
    <property type="entry name" value="PAS"/>
    <property type="match status" value="2"/>
</dbReference>
<dbReference type="Gene3D" id="3.30.70.270">
    <property type="match status" value="1"/>
</dbReference>
<dbReference type="PANTHER" id="PTHR44757:SF4">
    <property type="entry name" value="DIGUANYLATE CYCLASE DGCE-RELATED"/>
    <property type="match status" value="1"/>
</dbReference>
<dbReference type="SUPFAM" id="SSF55785">
    <property type="entry name" value="PYP-like sensor domain (PAS domain)"/>
    <property type="match status" value="2"/>
</dbReference>
<dbReference type="Gene3D" id="3.30.450.20">
    <property type="entry name" value="PAS domain"/>
    <property type="match status" value="2"/>
</dbReference>
<keyword evidence="2" id="KW-1003">Cell membrane</keyword>
<evidence type="ECO:0000313" key="11">
    <source>
        <dbReference type="EMBL" id="MFC6634902.1"/>
    </source>
</evidence>
<dbReference type="InterPro" id="IPR013767">
    <property type="entry name" value="PAS_fold"/>
</dbReference>
<dbReference type="InterPro" id="IPR035965">
    <property type="entry name" value="PAS-like_dom_sf"/>
</dbReference>
<evidence type="ECO:0000259" key="7">
    <source>
        <dbReference type="PROSITE" id="PS50112"/>
    </source>
</evidence>
<feature type="transmembrane region" description="Helical" evidence="6">
    <location>
        <begin position="165"/>
        <end position="189"/>
    </location>
</feature>
<evidence type="ECO:0000256" key="1">
    <source>
        <dbReference type="ARBA" id="ARBA00004651"/>
    </source>
</evidence>
<evidence type="ECO:0000256" key="6">
    <source>
        <dbReference type="SAM" id="Phobius"/>
    </source>
</evidence>
<dbReference type="PROSITE" id="PS50887">
    <property type="entry name" value="GGDEF"/>
    <property type="match status" value="1"/>
</dbReference>
<dbReference type="InterPro" id="IPR007895">
    <property type="entry name" value="MASE1"/>
</dbReference>
<evidence type="ECO:0000256" key="3">
    <source>
        <dbReference type="ARBA" id="ARBA00022692"/>
    </source>
</evidence>
<dbReference type="SUPFAM" id="SSF141868">
    <property type="entry name" value="EAL domain-like"/>
    <property type="match status" value="1"/>
</dbReference>
<evidence type="ECO:0000259" key="9">
    <source>
        <dbReference type="PROSITE" id="PS50883"/>
    </source>
</evidence>
<dbReference type="InterPro" id="IPR001633">
    <property type="entry name" value="EAL_dom"/>
</dbReference>
<dbReference type="Pfam" id="PF13426">
    <property type="entry name" value="PAS_9"/>
    <property type="match status" value="1"/>
</dbReference>
<evidence type="ECO:0000256" key="4">
    <source>
        <dbReference type="ARBA" id="ARBA00022989"/>
    </source>
</evidence>
<dbReference type="NCBIfam" id="TIGR00229">
    <property type="entry name" value="sensory_box"/>
    <property type="match status" value="2"/>
</dbReference>
<feature type="domain" description="EAL" evidence="9">
    <location>
        <begin position="744"/>
        <end position="997"/>
    </location>
</feature>
<dbReference type="Pfam" id="PF05231">
    <property type="entry name" value="MASE1"/>
    <property type="match status" value="1"/>
</dbReference>
<organism evidence="11 12">
    <name type="scientific">Microbulbifer taiwanensis</name>
    <dbReference type="NCBI Taxonomy" id="986746"/>
    <lineage>
        <taxon>Bacteria</taxon>
        <taxon>Pseudomonadati</taxon>
        <taxon>Pseudomonadota</taxon>
        <taxon>Gammaproteobacteria</taxon>
        <taxon>Cellvibrionales</taxon>
        <taxon>Microbulbiferaceae</taxon>
        <taxon>Microbulbifer</taxon>
    </lineage>
</organism>
<dbReference type="SMART" id="SM00267">
    <property type="entry name" value="GGDEF"/>
    <property type="match status" value="1"/>
</dbReference>
<dbReference type="Gene3D" id="3.20.20.450">
    <property type="entry name" value="EAL domain"/>
    <property type="match status" value="1"/>
</dbReference>
<dbReference type="RefSeq" id="WP_193191189.1">
    <property type="nucleotide sequence ID" value="NZ_JACZFR010000017.1"/>
</dbReference>
<feature type="domain" description="PAS" evidence="7">
    <location>
        <begin position="438"/>
        <end position="490"/>
    </location>
</feature>
<dbReference type="InterPro" id="IPR000700">
    <property type="entry name" value="PAS-assoc_C"/>
</dbReference>
<gene>
    <name evidence="11" type="ORF">ACFQBM_16560</name>
</gene>
<comment type="caution">
    <text evidence="11">The sequence shown here is derived from an EMBL/GenBank/DDBJ whole genome shotgun (WGS) entry which is preliminary data.</text>
</comment>
<evidence type="ECO:0000259" key="10">
    <source>
        <dbReference type="PROSITE" id="PS50887"/>
    </source>
</evidence>
<dbReference type="CDD" id="cd00130">
    <property type="entry name" value="PAS"/>
    <property type="match status" value="2"/>
</dbReference>
<feature type="transmembrane region" description="Helical" evidence="6">
    <location>
        <begin position="69"/>
        <end position="89"/>
    </location>
</feature>
<dbReference type="CDD" id="cd01949">
    <property type="entry name" value="GGDEF"/>
    <property type="match status" value="1"/>
</dbReference>
<feature type="domain" description="PAS" evidence="7">
    <location>
        <begin position="311"/>
        <end position="367"/>
    </location>
</feature>
<feature type="transmembrane region" description="Helical" evidence="6">
    <location>
        <begin position="17"/>
        <end position="36"/>
    </location>
</feature>
<evidence type="ECO:0000256" key="5">
    <source>
        <dbReference type="ARBA" id="ARBA00023136"/>
    </source>
</evidence>
<dbReference type="SMART" id="SM00052">
    <property type="entry name" value="EAL"/>
    <property type="match status" value="1"/>
</dbReference>
<feature type="domain" description="GGDEF" evidence="10">
    <location>
        <begin position="600"/>
        <end position="733"/>
    </location>
</feature>
<dbReference type="Pfam" id="PF00990">
    <property type="entry name" value="GGDEF"/>
    <property type="match status" value="1"/>
</dbReference>
<dbReference type="InterPro" id="IPR029787">
    <property type="entry name" value="Nucleotide_cyclase"/>
</dbReference>
<dbReference type="SMART" id="SM00086">
    <property type="entry name" value="PAC"/>
    <property type="match status" value="2"/>
</dbReference>
<keyword evidence="4 6" id="KW-1133">Transmembrane helix</keyword>
<dbReference type="PROSITE" id="PS50113">
    <property type="entry name" value="PAC"/>
    <property type="match status" value="2"/>
</dbReference>
<accession>A0ABW1YQ63</accession>
<dbReference type="InterPro" id="IPR035919">
    <property type="entry name" value="EAL_sf"/>
</dbReference>
<keyword evidence="5 6" id="KW-0472">Membrane</keyword>
<feature type="domain" description="PAC" evidence="8">
    <location>
        <begin position="515"/>
        <end position="568"/>
    </location>
</feature>
<feature type="transmembrane region" description="Helical" evidence="6">
    <location>
        <begin position="201"/>
        <end position="233"/>
    </location>
</feature>
<comment type="subcellular location">
    <subcellularLocation>
        <location evidence="1">Cell membrane</location>
        <topology evidence="1">Multi-pass membrane protein</topology>
    </subcellularLocation>
</comment>
<dbReference type="InterPro" id="IPR000014">
    <property type="entry name" value="PAS"/>
</dbReference>
<feature type="transmembrane region" description="Helical" evidence="6">
    <location>
        <begin position="239"/>
        <end position="258"/>
    </location>
</feature>
<dbReference type="PROSITE" id="PS50112">
    <property type="entry name" value="PAS"/>
    <property type="match status" value="2"/>
</dbReference>
<proteinExistence type="predicted"/>